<dbReference type="InterPro" id="IPR006837">
    <property type="entry name" value="Divergent_DAC"/>
</dbReference>
<reference evidence="2 3" key="1">
    <citation type="submission" date="2017-03" db="EMBL/GenBank/DDBJ databases">
        <authorList>
            <person name="Afonso C.L."/>
            <person name="Miller P.J."/>
            <person name="Scott M.A."/>
            <person name="Spackman E."/>
            <person name="Goraichik I."/>
            <person name="Dimitrov K.M."/>
            <person name="Suarez D.L."/>
            <person name="Swayne D.E."/>
        </authorList>
    </citation>
    <scope>NUCLEOTIDE SEQUENCE [LARGE SCALE GENOMIC DNA]</scope>
    <source>
        <strain evidence="2 3">CECT 8287</strain>
    </source>
</reference>
<feature type="compositionally biased region" description="Acidic residues" evidence="1">
    <location>
        <begin position="309"/>
        <end position="327"/>
    </location>
</feature>
<dbReference type="RefSeq" id="WP_085890844.1">
    <property type="nucleotide sequence ID" value="NZ_FWFL01000001.1"/>
</dbReference>
<feature type="compositionally biased region" description="Low complexity" evidence="1">
    <location>
        <begin position="265"/>
        <end position="280"/>
    </location>
</feature>
<accession>A0A1Y5RHA5</accession>
<evidence type="ECO:0000256" key="1">
    <source>
        <dbReference type="SAM" id="MobiDB-lite"/>
    </source>
</evidence>
<dbReference type="OrthoDB" id="7658418at2"/>
<dbReference type="InterPro" id="IPR011330">
    <property type="entry name" value="Glyco_hydro/deAcase_b/a-brl"/>
</dbReference>
<evidence type="ECO:0000313" key="3">
    <source>
        <dbReference type="Proteomes" id="UP000193827"/>
    </source>
</evidence>
<protein>
    <submittedName>
        <fullName evidence="2">Divergent polysaccharide deacetylase</fullName>
    </submittedName>
</protein>
<dbReference type="GO" id="GO:0005975">
    <property type="term" value="P:carbohydrate metabolic process"/>
    <property type="evidence" value="ECO:0007669"/>
    <property type="project" value="InterPro"/>
</dbReference>
<dbReference type="SUPFAM" id="SSF88713">
    <property type="entry name" value="Glycoside hydrolase/deacetylase"/>
    <property type="match status" value="1"/>
</dbReference>
<name>A0A1Y5RHA5_9RHOB</name>
<dbReference type="CDD" id="cd10936">
    <property type="entry name" value="CE4_DAC2"/>
    <property type="match status" value="1"/>
</dbReference>
<feature type="region of interest" description="Disordered" evidence="1">
    <location>
        <begin position="261"/>
        <end position="329"/>
    </location>
</feature>
<dbReference type="EMBL" id="FWFL01000001">
    <property type="protein sequence ID" value="SLN14834.1"/>
    <property type="molecule type" value="Genomic_DNA"/>
</dbReference>
<evidence type="ECO:0000313" key="2">
    <source>
        <dbReference type="EMBL" id="SLN14834.1"/>
    </source>
</evidence>
<keyword evidence="3" id="KW-1185">Reference proteome</keyword>
<feature type="region of interest" description="Disordered" evidence="1">
    <location>
        <begin position="92"/>
        <end position="248"/>
    </location>
</feature>
<sequence>MARGVFGGFVAGTLVSGVVFGTVSVLTPVPGADAPEATALEVPAGSEFNQSLEDTQASLPALEVVPEGPSVPRIAAPEPDDIKSLQMADTAPAALPETGPGDATLESPAAEAREGGIDVSVEKPVLPSPQAVAPKAPADEENLSISTEPAQPVQPEVAEQDTAFSTVDEPEITETQTPETTEADTAENEIAVLTEPEQPALPVIEEESSAFPKEDTPEPQAVETESSVEVPATGPETVEPSAPEAGDEENLVVVDGIVEVPPQNPVEEAPKTATEPATEAGAEEETSSVVSNLAPDVTTDRLPSVNSDAEAEPAAVEDDIRGEEEKDSESLPAIERFAAEFENPDNKPMMSIILIDNGTSPIGLDALKSFPYPLSFAVDSAWPGAGEAAKKYRDAGFEVLAMVNLPETANARDTEVAMQSYFEALPGAVAVMEGEGTGLQSSRAASDQLGPILLESGHGLVMFPKGLNTAQKLIARLGVPAASVFRDFDASGQDASTIRRFLDKAAFKASQGDAGIIMVGRLRADTISALLLWGLQDRANRVALAPVSAVLLAQ</sequence>
<proteinExistence type="predicted"/>
<dbReference type="Pfam" id="PF04748">
    <property type="entry name" value="Polysacc_deac_2"/>
    <property type="match status" value="1"/>
</dbReference>
<dbReference type="AlphaFoldDB" id="A0A1Y5RHA5"/>
<dbReference type="Proteomes" id="UP000193827">
    <property type="component" value="Unassembled WGS sequence"/>
</dbReference>
<gene>
    <name evidence="2" type="ORF">PEL8287_00603</name>
</gene>
<dbReference type="Gene3D" id="3.20.20.370">
    <property type="entry name" value="Glycoside hydrolase/deacetylase"/>
    <property type="match status" value="1"/>
</dbReference>
<organism evidence="2 3">
    <name type="scientific">Roseovarius litorisediminis</name>
    <dbReference type="NCBI Taxonomy" id="1312363"/>
    <lineage>
        <taxon>Bacteria</taxon>
        <taxon>Pseudomonadati</taxon>
        <taxon>Pseudomonadota</taxon>
        <taxon>Alphaproteobacteria</taxon>
        <taxon>Rhodobacterales</taxon>
        <taxon>Roseobacteraceae</taxon>
        <taxon>Roseovarius</taxon>
    </lineage>
</organism>